<comment type="caution">
    <text evidence="1">The sequence shown here is derived from an EMBL/GenBank/DDBJ whole genome shotgun (WGS) entry which is preliminary data.</text>
</comment>
<dbReference type="AlphaFoldDB" id="A0A853F483"/>
<dbReference type="Proteomes" id="UP000568751">
    <property type="component" value="Unassembled WGS sequence"/>
</dbReference>
<evidence type="ECO:0000313" key="2">
    <source>
        <dbReference type="Proteomes" id="UP000568751"/>
    </source>
</evidence>
<name>A0A853F483_9GAMM</name>
<organism evidence="1 2">
    <name type="scientific">Candidatus Thiodubiliella endoseptemdiera</name>
    <dbReference type="NCBI Taxonomy" id="2738886"/>
    <lineage>
        <taxon>Bacteria</taxon>
        <taxon>Pseudomonadati</taxon>
        <taxon>Pseudomonadota</taxon>
        <taxon>Gammaproteobacteria</taxon>
        <taxon>Candidatus Pseudothioglobaceae</taxon>
        <taxon>Candidatus Thiodubiliella</taxon>
    </lineage>
</organism>
<evidence type="ECO:0000313" key="1">
    <source>
        <dbReference type="EMBL" id="NYT28187.1"/>
    </source>
</evidence>
<gene>
    <name evidence="1" type="ORF">H0A76_10040</name>
</gene>
<reference evidence="1 2" key="1">
    <citation type="submission" date="2020-05" db="EMBL/GenBank/DDBJ databases">
        <title>Horizontal transmission and recombination maintain forever young bacterial symbiont genomes.</title>
        <authorList>
            <person name="Russell S.L."/>
            <person name="Pepper-Tunick E."/>
            <person name="Svedberg J."/>
            <person name="Byrne A."/>
            <person name="Ruelas Castillo J."/>
            <person name="Vollmers C."/>
            <person name="Beinart R.A."/>
            <person name="Corbett-Detig R."/>
        </authorList>
    </citation>
    <scope>NUCLEOTIDE SEQUENCE [LARGE SCALE GENOMIC DNA]</scope>
    <source>
        <strain evidence="1">455</strain>
    </source>
</reference>
<proteinExistence type="predicted"/>
<sequence length="59" mass="6719">MFKYSVQVEIALPLQTLYIDNPTSDITLNNITDVVGNAPVFTADRVVLSKIEYIENRFK</sequence>
<accession>A0A853F483</accession>
<protein>
    <submittedName>
        <fullName evidence="1">Uncharacterized protein</fullName>
    </submittedName>
</protein>
<dbReference type="EMBL" id="JACCHT010000002">
    <property type="protein sequence ID" value="NYT28187.1"/>
    <property type="molecule type" value="Genomic_DNA"/>
</dbReference>